<proteinExistence type="predicted"/>
<accession>A0A0K6I1J2</accession>
<dbReference type="AlphaFoldDB" id="A0A0K6I1J2"/>
<name>A0A0K6I1J2_9BURK</name>
<keyword evidence="1" id="KW-1133">Transmembrane helix</keyword>
<evidence type="ECO:0000256" key="1">
    <source>
        <dbReference type="SAM" id="Phobius"/>
    </source>
</evidence>
<keyword evidence="3" id="KW-1185">Reference proteome</keyword>
<dbReference type="OrthoDB" id="9853783at2"/>
<sequence>MQNAGVTIVIMMIVLYALGHLFLMAPLWVKLIVLSPILFSLGRLLWAIGKRLWGVYRQAAWEFKIRRMMSRVRRM</sequence>
<reference evidence="3" key="1">
    <citation type="submission" date="2015-08" db="EMBL/GenBank/DDBJ databases">
        <authorList>
            <person name="Varghese N."/>
        </authorList>
    </citation>
    <scope>NUCLEOTIDE SEQUENCE [LARGE SCALE GENOMIC DNA]</scope>
    <source>
        <strain evidence="3">DSM 18181</strain>
    </source>
</reference>
<dbReference type="EMBL" id="CYHF01000005">
    <property type="protein sequence ID" value="CUA97000.1"/>
    <property type="molecule type" value="Genomic_DNA"/>
</dbReference>
<dbReference type="STRING" id="339866.GCA_001418255_01560"/>
<evidence type="ECO:0000313" key="3">
    <source>
        <dbReference type="Proteomes" id="UP000183649"/>
    </source>
</evidence>
<gene>
    <name evidence="2" type="ORF">Ga0061069_10554</name>
</gene>
<organism evidence="2 3">
    <name type="scientific">Thiomonas bhubaneswarensis</name>
    <dbReference type="NCBI Taxonomy" id="339866"/>
    <lineage>
        <taxon>Bacteria</taxon>
        <taxon>Pseudomonadati</taxon>
        <taxon>Pseudomonadota</taxon>
        <taxon>Betaproteobacteria</taxon>
        <taxon>Burkholderiales</taxon>
        <taxon>Thiomonas</taxon>
    </lineage>
</organism>
<dbReference type="RefSeq" id="WP_055450466.1">
    <property type="nucleotide sequence ID" value="NZ_CYHF01000005.1"/>
</dbReference>
<protein>
    <submittedName>
        <fullName evidence="2">Uncharacterized protein</fullName>
    </submittedName>
</protein>
<feature type="transmembrane region" description="Helical" evidence="1">
    <location>
        <begin position="31"/>
        <end position="48"/>
    </location>
</feature>
<dbReference type="Proteomes" id="UP000183649">
    <property type="component" value="Unassembled WGS sequence"/>
</dbReference>
<evidence type="ECO:0000313" key="2">
    <source>
        <dbReference type="EMBL" id="CUA97000.1"/>
    </source>
</evidence>
<keyword evidence="1" id="KW-0812">Transmembrane</keyword>
<keyword evidence="1" id="KW-0472">Membrane</keyword>
<feature type="transmembrane region" description="Helical" evidence="1">
    <location>
        <begin position="7"/>
        <end position="25"/>
    </location>
</feature>